<comment type="caution">
    <text evidence="2">The sequence shown here is derived from an EMBL/GenBank/DDBJ whole genome shotgun (WGS) entry which is preliminary data.</text>
</comment>
<organism evidence="2 3">
    <name type="scientific">Halteria grandinella</name>
    <dbReference type="NCBI Taxonomy" id="5974"/>
    <lineage>
        <taxon>Eukaryota</taxon>
        <taxon>Sar</taxon>
        <taxon>Alveolata</taxon>
        <taxon>Ciliophora</taxon>
        <taxon>Intramacronucleata</taxon>
        <taxon>Spirotrichea</taxon>
        <taxon>Stichotrichia</taxon>
        <taxon>Sporadotrichida</taxon>
        <taxon>Halteriidae</taxon>
        <taxon>Halteria</taxon>
    </lineage>
</organism>
<sequence length="145" mass="16770">MLLIALAALSLSAVTSSEYLPSRQFEFVNLTNTIKQCYLINSTTTFSIQFRCDYKNDTVNYLESTLQSSETALSLLAMSWKSSWPVQLNFKEWNWLIKASVQQQYPYTESFTVNDANRFVQIDIQINWKNSILNTNSTQLIMELL</sequence>
<dbReference type="Proteomes" id="UP000785679">
    <property type="component" value="Unassembled WGS sequence"/>
</dbReference>
<evidence type="ECO:0000313" key="3">
    <source>
        <dbReference type="Proteomes" id="UP000785679"/>
    </source>
</evidence>
<gene>
    <name evidence="2" type="ORF">FGO68_gene7348</name>
</gene>
<evidence type="ECO:0000313" key="2">
    <source>
        <dbReference type="EMBL" id="TNV72292.1"/>
    </source>
</evidence>
<keyword evidence="3" id="KW-1185">Reference proteome</keyword>
<accession>A0A8J8NC22</accession>
<reference evidence="2" key="1">
    <citation type="submission" date="2019-06" db="EMBL/GenBank/DDBJ databases">
        <authorList>
            <person name="Zheng W."/>
        </authorList>
    </citation>
    <scope>NUCLEOTIDE SEQUENCE</scope>
    <source>
        <strain evidence="2">QDHG01</strain>
    </source>
</reference>
<feature type="chain" id="PRO_5035209850" evidence="1">
    <location>
        <begin position="18"/>
        <end position="145"/>
    </location>
</feature>
<keyword evidence="1" id="KW-0732">Signal</keyword>
<proteinExistence type="predicted"/>
<evidence type="ECO:0000256" key="1">
    <source>
        <dbReference type="SAM" id="SignalP"/>
    </source>
</evidence>
<name>A0A8J8NC22_HALGN</name>
<dbReference type="EMBL" id="RRYP01023120">
    <property type="protein sequence ID" value="TNV72292.1"/>
    <property type="molecule type" value="Genomic_DNA"/>
</dbReference>
<feature type="signal peptide" evidence="1">
    <location>
        <begin position="1"/>
        <end position="17"/>
    </location>
</feature>
<protein>
    <submittedName>
        <fullName evidence="2">Uncharacterized protein</fullName>
    </submittedName>
</protein>
<dbReference type="AlphaFoldDB" id="A0A8J8NC22"/>